<dbReference type="GO" id="GO:0009358">
    <property type="term" value="C:polyphosphate kinase complex"/>
    <property type="evidence" value="ECO:0007669"/>
    <property type="project" value="InterPro"/>
</dbReference>
<evidence type="ECO:0000259" key="8">
    <source>
        <dbReference type="PROSITE" id="PS50943"/>
    </source>
</evidence>
<dbReference type="SUPFAM" id="SSF56024">
    <property type="entry name" value="Phospholipase D/nuclease"/>
    <property type="match status" value="2"/>
</dbReference>
<feature type="binding site" evidence="6">
    <location>
        <position position="597"/>
    </location>
    <ligand>
        <name>ATP</name>
        <dbReference type="ChEBI" id="CHEBI:30616"/>
    </ligand>
</feature>
<evidence type="ECO:0000256" key="7">
    <source>
        <dbReference type="RuleBase" id="RU003800"/>
    </source>
</evidence>
<name>A0A3E2B3Q7_9FIRM</name>
<feature type="binding site" evidence="6">
    <location>
        <position position="53"/>
    </location>
    <ligand>
        <name>ATP</name>
        <dbReference type="ChEBI" id="CHEBI:30616"/>
    </ligand>
</feature>
<accession>A0A3E2B3Q7</accession>
<evidence type="ECO:0000256" key="6">
    <source>
        <dbReference type="HAMAP-Rule" id="MF_00347"/>
    </source>
</evidence>
<comment type="caution">
    <text evidence="9">The sequence shown here is derived from an EMBL/GenBank/DDBJ whole genome shotgun (WGS) entry which is preliminary data.</text>
</comment>
<organism evidence="9 10">
    <name type="scientific">Evtepia gabavorous</name>
    <dbReference type="NCBI Taxonomy" id="2211183"/>
    <lineage>
        <taxon>Bacteria</taxon>
        <taxon>Bacillati</taxon>
        <taxon>Bacillota</taxon>
        <taxon>Clostridia</taxon>
        <taxon>Eubacteriales</taxon>
        <taxon>Evtepia</taxon>
    </lineage>
</organism>
<comment type="catalytic activity">
    <reaction evidence="6 7">
        <text>[phosphate](n) + ATP = [phosphate](n+1) + ADP</text>
        <dbReference type="Rhea" id="RHEA:19573"/>
        <dbReference type="Rhea" id="RHEA-COMP:9859"/>
        <dbReference type="Rhea" id="RHEA-COMP:14280"/>
        <dbReference type="ChEBI" id="CHEBI:16838"/>
        <dbReference type="ChEBI" id="CHEBI:30616"/>
        <dbReference type="ChEBI" id="CHEBI:456216"/>
        <dbReference type="EC" id="2.7.4.1"/>
    </reaction>
</comment>
<keyword evidence="10" id="KW-1185">Reference proteome</keyword>
<evidence type="ECO:0000256" key="5">
    <source>
        <dbReference type="ARBA" id="ARBA00022840"/>
    </source>
</evidence>
<dbReference type="RefSeq" id="WP_117142216.1">
    <property type="nucleotide sequence ID" value="NZ_CAKXKJ010000020.1"/>
</dbReference>
<dbReference type="SUPFAM" id="SSF140356">
    <property type="entry name" value="PPK N-terminal domain-like"/>
    <property type="match status" value="1"/>
</dbReference>
<dbReference type="InterPro" id="IPR024953">
    <property type="entry name" value="PP_kinase_middle"/>
</dbReference>
<dbReference type="SUPFAM" id="SSF143724">
    <property type="entry name" value="PHP14-like"/>
    <property type="match status" value="1"/>
</dbReference>
<feature type="domain" description="HTH cro/C1-type" evidence="8">
    <location>
        <begin position="264"/>
        <end position="294"/>
    </location>
</feature>
<keyword evidence="4 6" id="KW-0418">Kinase</keyword>
<dbReference type="Pfam" id="PF17941">
    <property type="entry name" value="PP_kinase_C_1"/>
    <property type="match status" value="1"/>
</dbReference>
<dbReference type="Pfam" id="PF13090">
    <property type="entry name" value="PP_kinase_C"/>
    <property type="match status" value="1"/>
</dbReference>
<dbReference type="Gene3D" id="1.20.58.310">
    <property type="entry name" value="Polyphosphate kinase N-terminal domain"/>
    <property type="match status" value="1"/>
</dbReference>
<keyword evidence="6" id="KW-0460">Magnesium</keyword>
<protein>
    <recommendedName>
        <fullName evidence="6 7">Polyphosphate kinase</fullName>
        <ecNumber evidence="6 7">2.7.4.1</ecNumber>
    </recommendedName>
    <alternativeName>
        <fullName evidence="6">ATP-polyphosphate phosphotransferase</fullName>
    </alternativeName>
    <alternativeName>
        <fullName evidence="6">Polyphosphoric acid kinase</fullName>
    </alternativeName>
</protein>
<feature type="active site" description="Phosphohistidine intermediate" evidence="6">
    <location>
        <position position="443"/>
    </location>
</feature>
<sequence length="715" mass="81447">MPKDPQSVVTDYTYTQNRELSWLRFNRRVLEEGADETVPALERLKFIAIFASNLDEFFMVRVGSLVDMAAVSPEEVDSKSGMRPREQLKAVYEAVPGLIEIKGQLYNRVSGLLAQEGIVDLTYDQLTQEERAQVKDYFHSVVLPILSPQIVGQRHPTPHLDNKALYITALLRSKSGKTSLGFIPLPTSLPPLFLLPGTRGRFLRLETILRQWAPTLFGKYKVEETCVISATRNADLTFDTEKFEDSEDDFRLLMTKLLKRRANQSIVRLELGQRPSQEMLALLERVIQVETHQIYYDSAPLSMGYVYDLEKALSPDLRARLTYPAYHPRWPEDLNRQESMIEQIRRKDRLLFFPFDSIDPFLRLLEEAADRPDVASIKITIYRLASTSKIARILCRAAENGKEVVALMELRARFDEANNIAWSKMLEEAGCKVIYGMENFKCHSKLCLITLRDKKGTHYITQVGTGNYNEKTSALYTDLSVMTASPVIGDDGAAFFRNMLTDNLEGGYHSLLVAPNGLKSQLCAMIQQEIDKGPQGYLCIKANSITEREIIDKLREASQAGVQIEMIIRGICCIRPGVLLKTENIQVTSIVGRYLEHARIYVFGRGNQAKYFIASADLMTRNLQRRVEIACPIWDREIQEQLRYILDLQLQDNAKASFLQPSGAYLRKEIRTVRVDSQEELMRVSLHRPEQAPTVSEKPSALHRLLGRLFGKDSP</sequence>
<dbReference type="GO" id="GO:0006799">
    <property type="term" value="P:polyphosphate biosynthetic process"/>
    <property type="evidence" value="ECO:0007669"/>
    <property type="project" value="UniProtKB-UniRule"/>
</dbReference>
<dbReference type="InterPro" id="IPR036832">
    <property type="entry name" value="PPK_N_dom_sf"/>
</dbReference>
<evidence type="ECO:0000256" key="4">
    <source>
        <dbReference type="ARBA" id="ARBA00022777"/>
    </source>
</evidence>
<dbReference type="NCBIfam" id="TIGR03705">
    <property type="entry name" value="poly_P_kin"/>
    <property type="match status" value="1"/>
</dbReference>
<dbReference type="InterPro" id="IPR025198">
    <property type="entry name" value="PPK_N_dom"/>
</dbReference>
<evidence type="ECO:0000313" key="10">
    <source>
        <dbReference type="Proteomes" id="UP000260649"/>
    </source>
</evidence>
<dbReference type="Gene3D" id="3.30.1840.10">
    <property type="entry name" value="Polyphosphate kinase middle domain"/>
    <property type="match status" value="1"/>
</dbReference>
<evidence type="ECO:0000313" key="9">
    <source>
        <dbReference type="EMBL" id="RFT06662.1"/>
    </source>
</evidence>
<keyword evidence="5 6" id="KW-0067">ATP-binding</keyword>
<dbReference type="GO" id="GO:0008976">
    <property type="term" value="F:polyphosphate kinase activity"/>
    <property type="evidence" value="ECO:0007669"/>
    <property type="project" value="UniProtKB-UniRule"/>
</dbReference>
<dbReference type="EC" id="2.7.4.1" evidence="6 7"/>
<dbReference type="PIRSF" id="PIRSF015589">
    <property type="entry name" value="PP_kinase"/>
    <property type="match status" value="1"/>
</dbReference>
<dbReference type="AlphaFoldDB" id="A0A3E2B3Q7"/>
<dbReference type="InterPro" id="IPR003414">
    <property type="entry name" value="PP_kinase"/>
</dbReference>
<comment type="cofactor">
    <cofactor evidence="6">
        <name>Mg(2+)</name>
        <dbReference type="ChEBI" id="CHEBI:18420"/>
    </cofactor>
</comment>
<feature type="binding site" evidence="6">
    <location>
        <position position="569"/>
    </location>
    <ligand>
        <name>ATP</name>
        <dbReference type="ChEBI" id="CHEBI:30616"/>
    </ligand>
</feature>
<comment type="similarity">
    <text evidence="6 7">Belongs to the polyphosphate kinase 1 (PPK1) family.</text>
</comment>
<dbReference type="HAMAP" id="MF_00347">
    <property type="entry name" value="Polyphosphate_kinase"/>
    <property type="match status" value="1"/>
</dbReference>
<dbReference type="Proteomes" id="UP000260649">
    <property type="component" value="Unassembled WGS sequence"/>
</dbReference>
<dbReference type="Pfam" id="PF02503">
    <property type="entry name" value="PP_kinase"/>
    <property type="match status" value="1"/>
</dbReference>
<dbReference type="GO" id="GO:0005524">
    <property type="term" value="F:ATP binding"/>
    <property type="evidence" value="ECO:0007669"/>
    <property type="project" value="UniProtKB-KW"/>
</dbReference>
<evidence type="ECO:0000256" key="3">
    <source>
        <dbReference type="ARBA" id="ARBA00022741"/>
    </source>
</evidence>
<dbReference type="InterPro" id="IPR025200">
    <property type="entry name" value="PPK_C_dom2"/>
</dbReference>
<gene>
    <name evidence="9" type="primary">ppk1</name>
    <name evidence="6" type="synonym">ppk</name>
    <name evidence="9" type="ORF">DV520_06665</name>
</gene>
<dbReference type="Gene3D" id="3.30.870.10">
    <property type="entry name" value="Endonuclease Chain A"/>
    <property type="match status" value="2"/>
</dbReference>
<comment type="PTM">
    <text evidence="6 7">An intermediate of this reaction is the autophosphorylated ppk in which a phosphate is covalently linked to a histidine residue through a N-P bond.</text>
</comment>
<dbReference type="PROSITE" id="PS50943">
    <property type="entry name" value="HTH_CROC1"/>
    <property type="match status" value="1"/>
</dbReference>
<dbReference type="PANTHER" id="PTHR30218:SF0">
    <property type="entry name" value="POLYPHOSPHATE KINASE"/>
    <property type="match status" value="1"/>
</dbReference>
<dbReference type="GO" id="GO:0046872">
    <property type="term" value="F:metal ion binding"/>
    <property type="evidence" value="ECO:0007669"/>
    <property type="project" value="UniProtKB-KW"/>
</dbReference>
<keyword evidence="1 6" id="KW-0597">Phosphoprotein</keyword>
<proteinExistence type="inferred from homology"/>
<keyword evidence="3 6" id="KW-0547">Nucleotide-binding</keyword>
<feature type="binding site" evidence="6">
    <location>
        <position position="476"/>
    </location>
    <ligand>
        <name>ATP</name>
        <dbReference type="ChEBI" id="CHEBI:30616"/>
    </ligand>
</feature>
<dbReference type="PANTHER" id="PTHR30218">
    <property type="entry name" value="POLYPHOSPHATE KINASE"/>
    <property type="match status" value="1"/>
</dbReference>
<dbReference type="InterPro" id="IPR001387">
    <property type="entry name" value="Cro/C1-type_HTH"/>
</dbReference>
<dbReference type="InterPro" id="IPR036830">
    <property type="entry name" value="PP_kinase_middle_dom_sf"/>
</dbReference>
<reference evidence="9 10" key="1">
    <citation type="submission" date="2018-07" db="EMBL/GenBank/DDBJ databases">
        <title>GABA Modulating Bacteria of the Human Gut Microbiota.</title>
        <authorList>
            <person name="Strandwitz P."/>
            <person name="Kim K.H."/>
            <person name="Terekhova D."/>
            <person name="Liu J.K."/>
            <person name="Sharma A."/>
            <person name="Levering J."/>
            <person name="Mcdonald D."/>
            <person name="Dietrich D."/>
            <person name="Ramadhar T.R."/>
            <person name="Lekbua A."/>
            <person name="Mroue N."/>
            <person name="Liston C."/>
            <person name="Stewart E.J."/>
            <person name="Dubin M.J."/>
            <person name="Zengler K."/>
            <person name="Knight R."/>
            <person name="Gilbert J.A."/>
            <person name="Clardy J."/>
            <person name="Lewis K."/>
        </authorList>
    </citation>
    <scope>NUCLEOTIDE SEQUENCE [LARGE SCALE GENOMIC DNA]</scope>
    <source>
        <strain evidence="9 10">KLE1738</strain>
    </source>
</reference>
<evidence type="ECO:0000256" key="1">
    <source>
        <dbReference type="ARBA" id="ARBA00022553"/>
    </source>
</evidence>
<feature type="binding site" evidence="6">
    <location>
        <position position="383"/>
    </location>
    <ligand>
        <name>Mg(2+)</name>
        <dbReference type="ChEBI" id="CHEBI:18420"/>
    </ligand>
</feature>
<evidence type="ECO:0000256" key="2">
    <source>
        <dbReference type="ARBA" id="ARBA00022679"/>
    </source>
</evidence>
<comment type="function">
    <text evidence="6 7">Catalyzes the reversible transfer of the terminal phosphate of ATP to form a long-chain polyphosphate (polyP).</text>
</comment>
<dbReference type="GeneID" id="97995413"/>
<keyword evidence="6" id="KW-0479">Metal-binding</keyword>
<dbReference type="EMBL" id="QQRQ01000008">
    <property type="protein sequence ID" value="RFT06662.1"/>
    <property type="molecule type" value="Genomic_DNA"/>
</dbReference>
<feature type="binding site" evidence="6">
    <location>
        <position position="413"/>
    </location>
    <ligand>
        <name>Mg(2+)</name>
        <dbReference type="ChEBI" id="CHEBI:18420"/>
    </ligand>
</feature>
<dbReference type="Pfam" id="PF13089">
    <property type="entry name" value="PP_kinase_N"/>
    <property type="match status" value="1"/>
</dbReference>
<dbReference type="OrthoDB" id="9761456at2"/>
<dbReference type="InterPro" id="IPR041108">
    <property type="entry name" value="PP_kinase_C_1"/>
</dbReference>
<keyword evidence="2 6" id="KW-0808">Transferase</keyword>